<reference evidence="1" key="1">
    <citation type="journal article" date="2021" name="PeerJ">
        <title>Extensive microbial diversity within the chicken gut microbiome revealed by metagenomics and culture.</title>
        <authorList>
            <person name="Gilroy R."/>
            <person name="Ravi A."/>
            <person name="Getino M."/>
            <person name="Pursley I."/>
            <person name="Horton D.L."/>
            <person name="Alikhan N.F."/>
            <person name="Baker D."/>
            <person name="Gharbi K."/>
            <person name="Hall N."/>
            <person name="Watson M."/>
            <person name="Adriaenssens E.M."/>
            <person name="Foster-Nyarko E."/>
            <person name="Jarju S."/>
            <person name="Secka A."/>
            <person name="Antonio M."/>
            <person name="Oren A."/>
            <person name="Chaudhuri R.R."/>
            <person name="La Ragione R."/>
            <person name="Hildebrand F."/>
            <person name="Pallen M.J."/>
        </authorList>
    </citation>
    <scope>NUCLEOTIDE SEQUENCE</scope>
    <source>
        <strain evidence="1">ChiBcec8-13705</strain>
    </source>
</reference>
<evidence type="ECO:0000313" key="2">
    <source>
        <dbReference type="Proteomes" id="UP000886803"/>
    </source>
</evidence>
<sequence length="550" mass="60952">MGKSKNDIGYGAGKLRVLVETARGTRATGGKKQYDGKVYVINPITNQPYTNQEILNALCQRREERPELAGLIDPWIETIQPRAQVHPQAAYHRSVRAATRDAARQRTCRELPPQMQTLCRLVWLPQAESAVRAGSMTVCEYVQCWGVSIFARYGADKAQRLMRVTRTVIIPAIGGMPIADLAPEHQPLRSNAATKIINRVLNRSASKGTKRSDARTAFEAILTSARSMGATLHMAPSHLARLIQQQKRRNTAIQPGLLADHCTDSQRSGFLAWLYDTRRYQLLLWVACLYSGLTPAEFCPLTLSDFVRMACANGTVVYTVLVTRIIHAAGKRNTAIQVTNPAFPRGVYRRVVMVPWFRAALQLYLTQLQSDDVPIGTLGRRSIAQQGSRRLTPDQVRAAIEDSMAASNCYPTQRLARTQPDGRIVDEAHEAGVRLLRSDARYLFAQVAGLAPQLVDASFGVRLSDEDEAHYLDVLGQDAALRRYVALRRLPMPAFAGQEPDPPQVMVARVENPGDEPGCVKICAPYGYIVRIIQDPAQKRSDSSYLGGQP</sequence>
<reference evidence="1" key="2">
    <citation type="submission" date="2021-04" db="EMBL/GenBank/DDBJ databases">
        <authorList>
            <person name="Gilroy R."/>
        </authorList>
    </citation>
    <scope>NUCLEOTIDE SEQUENCE</scope>
    <source>
        <strain evidence="1">ChiBcec8-13705</strain>
    </source>
</reference>
<accession>A0A9D2M6Q2</accession>
<dbReference type="Proteomes" id="UP000886803">
    <property type="component" value="Unassembled WGS sequence"/>
</dbReference>
<dbReference type="EMBL" id="DWYG01000075">
    <property type="protein sequence ID" value="HJB41845.1"/>
    <property type="molecule type" value="Genomic_DNA"/>
</dbReference>
<evidence type="ECO:0000313" key="1">
    <source>
        <dbReference type="EMBL" id="HJB41845.1"/>
    </source>
</evidence>
<proteinExistence type="predicted"/>
<gene>
    <name evidence="1" type="ORF">H9945_05035</name>
</gene>
<organism evidence="1 2">
    <name type="scientific">Candidatus Gemmiger avicola</name>
    <dbReference type="NCBI Taxonomy" id="2838605"/>
    <lineage>
        <taxon>Bacteria</taxon>
        <taxon>Bacillati</taxon>
        <taxon>Bacillota</taxon>
        <taxon>Clostridia</taxon>
        <taxon>Eubacteriales</taxon>
        <taxon>Gemmiger</taxon>
    </lineage>
</organism>
<name>A0A9D2M6Q2_9FIRM</name>
<comment type="caution">
    <text evidence="1">The sequence shown here is derived from an EMBL/GenBank/DDBJ whole genome shotgun (WGS) entry which is preliminary data.</text>
</comment>
<protein>
    <submittedName>
        <fullName evidence="1">Uncharacterized protein</fullName>
    </submittedName>
</protein>
<dbReference type="AlphaFoldDB" id="A0A9D2M6Q2"/>